<comment type="caution">
    <text evidence="9">The sequence shown here is derived from an EMBL/GenBank/DDBJ whole genome shotgun (WGS) entry which is preliminary data.</text>
</comment>
<feature type="domain" description="Ketopantoate reductase C-terminal" evidence="8">
    <location>
        <begin position="208"/>
        <end position="326"/>
    </location>
</feature>
<evidence type="ECO:0000256" key="4">
    <source>
        <dbReference type="ARBA" id="ARBA00022655"/>
    </source>
</evidence>
<dbReference type="Proteomes" id="UP000776983">
    <property type="component" value="Unassembled WGS sequence"/>
</dbReference>
<dbReference type="PROSITE" id="PS51257">
    <property type="entry name" value="PROKAR_LIPOPROTEIN"/>
    <property type="match status" value="1"/>
</dbReference>
<dbReference type="EC" id="1.1.1.169" evidence="2"/>
<keyword evidence="4" id="KW-0566">Pantothenate biosynthesis</keyword>
<evidence type="ECO:0000256" key="1">
    <source>
        <dbReference type="ARBA" id="ARBA00004994"/>
    </source>
</evidence>
<dbReference type="InterPro" id="IPR051402">
    <property type="entry name" value="KPR-Related"/>
</dbReference>
<dbReference type="SUPFAM" id="SSF48179">
    <property type="entry name" value="6-phosphogluconate dehydrogenase C-terminal domain-like"/>
    <property type="match status" value="1"/>
</dbReference>
<keyword evidence="10" id="KW-1185">Reference proteome</keyword>
<comment type="catalytic activity">
    <reaction evidence="6">
        <text>(R)-pantoate + NADP(+) = 2-dehydropantoate + NADPH + H(+)</text>
        <dbReference type="Rhea" id="RHEA:16233"/>
        <dbReference type="ChEBI" id="CHEBI:11561"/>
        <dbReference type="ChEBI" id="CHEBI:15378"/>
        <dbReference type="ChEBI" id="CHEBI:15980"/>
        <dbReference type="ChEBI" id="CHEBI:57783"/>
        <dbReference type="ChEBI" id="CHEBI:58349"/>
        <dbReference type="EC" id="1.1.1.169"/>
    </reaction>
</comment>
<dbReference type="Gene3D" id="1.10.1040.10">
    <property type="entry name" value="N-(1-d-carboxylethyl)-l-norvaline Dehydrogenase, domain 2"/>
    <property type="match status" value="1"/>
</dbReference>
<dbReference type="PANTHER" id="PTHR21708">
    <property type="entry name" value="PROBABLE 2-DEHYDROPANTOATE 2-REDUCTASE"/>
    <property type="match status" value="1"/>
</dbReference>
<dbReference type="RefSeq" id="WP_226954551.1">
    <property type="nucleotide sequence ID" value="NZ_JACDXW010000005.1"/>
</dbReference>
<feature type="domain" description="Ketopantoate reductase N-terminal" evidence="7">
    <location>
        <begin position="15"/>
        <end position="181"/>
    </location>
</feature>
<dbReference type="InterPro" id="IPR013328">
    <property type="entry name" value="6PGD_dom2"/>
</dbReference>
<dbReference type="InterPro" id="IPR013332">
    <property type="entry name" value="KPR_N"/>
</dbReference>
<reference evidence="9 10" key="1">
    <citation type="submission" date="2020-07" db="EMBL/GenBank/DDBJ databases">
        <title>Pusillimonas sp. nov., isolated from poultry manure in Taiwan.</title>
        <authorList>
            <person name="Lin S.-Y."/>
            <person name="Tang Y.-S."/>
            <person name="Young C.-C."/>
        </authorList>
    </citation>
    <scope>NUCLEOTIDE SEQUENCE [LARGE SCALE GENOMIC DNA]</scope>
    <source>
        <strain evidence="9 10">CC-YST705</strain>
    </source>
</reference>
<organism evidence="9 10">
    <name type="scientific">Mesopusillimonas faecipullorum</name>
    <dbReference type="NCBI Taxonomy" id="2755040"/>
    <lineage>
        <taxon>Bacteria</taxon>
        <taxon>Pseudomonadati</taxon>
        <taxon>Pseudomonadota</taxon>
        <taxon>Betaproteobacteria</taxon>
        <taxon>Burkholderiales</taxon>
        <taxon>Alcaligenaceae</taxon>
        <taxon>Mesopusillimonas</taxon>
    </lineage>
</organism>
<evidence type="ECO:0000259" key="8">
    <source>
        <dbReference type="Pfam" id="PF08546"/>
    </source>
</evidence>
<evidence type="ECO:0000256" key="6">
    <source>
        <dbReference type="ARBA" id="ARBA00048793"/>
    </source>
</evidence>
<evidence type="ECO:0000256" key="5">
    <source>
        <dbReference type="ARBA" id="ARBA00032024"/>
    </source>
</evidence>
<evidence type="ECO:0000256" key="3">
    <source>
        <dbReference type="ARBA" id="ARBA00019465"/>
    </source>
</evidence>
<dbReference type="EMBL" id="JACDXW010000005">
    <property type="protein sequence ID" value="MCB5364136.1"/>
    <property type="molecule type" value="Genomic_DNA"/>
</dbReference>
<dbReference type="Pfam" id="PF08546">
    <property type="entry name" value="ApbA_C"/>
    <property type="match status" value="1"/>
</dbReference>
<proteinExistence type="predicted"/>
<dbReference type="InterPro" id="IPR008927">
    <property type="entry name" value="6-PGluconate_DH-like_C_sf"/>
</dbReference>
<evidence type="ECO:0000313" key="10">
    <source>
        <dbReference type="Proteomes" id="UP000776983"/>
    </source>
</evidence>
<dbReference type="InterPro" id="IPR013752">
    <property type="entry name" value="KPA_reductase"/>
</dbReference>
<protein>
    <recommendedName>
        <fullName evidence="3">2-dehydropantoate 2-reductase</fullName>
        <ecNumber evidence="2">1.1.1.169</ecNumber>
    </recommendedName>
    <alternativeName>
        <fullName evidence="5">Ketopantoate reductase</fullName>
    </alternativeName>
</protein>
<dbReference type="NCBIfam" id="NF005089">
    <property type="entry name" value="PRK06522.1-4"/>
    <property type="match status" value="1"/>
</dbReference>
<name>A0ABS8CDN2_9BURK</name>
<evidence type="ECO:0000256" key="2">
    <source>
        <dbReference type="ARBA" id="ARBA00013014"/>
    </source>
</evidence>
<gene>
    <name evidence="9" type="ORF">H0484_10305</name>
</gene>
<evidence type="ECO:0000259" key="7">
    <source>
        <dbReference type="Pfam" id="PF02558"/>
    </source>
</evidence>
<comment type="pathway">
    <text evidence="1">Cofactor biosynthesis; (R)-pantothenate biosynthesis; (R)-pantoate from 3-methyl-2-oxobutanoate: step 2/2.</text>
</comment>
<dbReference type="Gene3D" id="3.40.50.720">
    <property type="entry name" value="NAD(P)-binding Rossmann-like Domain"/>
    <property type="match status" value="1"/>
</dbReference>
<evidence type="ECO:0000313" key="9">
    <source>
        <dbReference type="EMBL" id="MCB5364136.1"/>
    </source>
</evidence>
<dbReference type="InterPro" id="IPR036291">
    <property type="entry name" value="NAD(P)-bd_dom_sf"/>
</dbReference>
<dbReference type="SUPFAM" id="SSF51735">
    <property type="entry name" value="NAD(P)-binding Rossmann-fold domains"/>
    <property type="match status" value="1"/>
</dbReference>
<dbReference type="Pfam" id="PF02558">
    <property type="entry name" value="ApbA"/>
    <property type="match status" value="1"/>
</dbReference>
<dbReference type="PANTHER" id="PTHR21708:SF45">
    <property type="entry name" value="2-DEHYDROPANTOATE 2-REDUCTASE"/>
    <property type="match status" value="1"/>
</dbReference>
<accession>A0ABS8CDN2</accession>
<sequence length="334" mass="35691">MSKDPLSNKQSSPRIAVAGAGAIGCTLAAILAHAGQAVSLLARGSTLQAIQSQGIELRRQAETYQVPVTVSDDAHTLGSQDIVFLCAKSHDLVGLAQAATPLIGPETLIVPMVNGVPWWYFERLPGQDGRRVKSVDPEGRLRALLPSAQVVGVVQFMTAERVGPGSVVSNTPALLILGEIDHTESQRVQDIVDVLNASGIESRHSAQIRDPLWMKIIANLTTNPLSVITGATLNTMYGDPRLLPITRKILFEGLTLAAAHGARIPLDPDTIIKETIAMGAVRTSMLQDYEHGNPLELAAIGDAVLELADAIHLPMPTARDVIAMAHYRGTSQRR</sequence>